<evidence type="ECO:0000313" key="3">
    <source>
        <dbReference type="EMBL" id="QGG96944.1"/>
    </source>
</evidence>
<dbReference type="InterPro" id="IPR004147">
    <property type="entry name" value="ABC1_dom"/>
</dbReference>
<comment type="similarity">
    <text evidence="1">Belongs to the protein kinase superfamily. ADCK protein kinase family.</text>
</comment>
<dbReference type="PANTHER" id="PTHR10566:SF113">
    <property type="entry name" value="PROTEIN ACTIVITY OF BC1 COMPLEX KINASE 7, CHLOROPLASTIC"/>
    <property type="match status" value="1"/>
</dbReference>
<proteinExistence type="inferred from homology"/>
<dbReference type="PANTHER" id="PTHR10566">
    <property type="entry name" value="CHAPERONE-ACTIVITY OF BC1 COMPLEX CABC1 -RELATED"/>
    <property type="match status" value="1"/>
</dbReference>
<reference evidence="3 4" key="1">
    <citation type="submission" date="2019-11" db="EMBL/GenBank/DDBJ databases">
        <authorList>
            <person name="He Y."/>
        </authorList>
    </citation>
    <scope>NUCLEOTIDE SEQUENCE [LARGE SCALE GENOMIC DNA]</scope>
    <source>
        <strain evidence="3 4">SCSIO 58843</strain>
    </source>
</reference>
<protein>
    <submittedName>
        <fullName evidence="3">Phosphotransferase</fullName>
    </submittedName>
</protein>
<dbReference type="SUPFAM" id="SSF56112">
    <property type="entry name" value="Protein kinase-like (PK-like)"/>
    <property type="match status" value="1"/>
</dbReference>
<gene>
    <name evidence="3" type="ORF">GH723_02765</name>
</gene>
<keyword evidence="4" id="KW-1185">Reference proteome</keyword>
<accession>A0A5Q2RNG3</accession>
<organism evidence="3 4">
    <name type="scientific">Actinomarinicola tropica</name>
    <dbReference type="NCBI Taxonomy" id="2789776"/>
    <lineage>
        <taxon>Bacteria</taxon>
        <taxon>Bacillati</taxon>
        <taxon>Actinomycetota</taxon>
        <taxon>Acidimicrobiia</taxon>
        <taxon>Acidimicrobiales</taxon>
        <taxon>Iamiaceae</taxon>
        <taxon>Actinomarinicola</taxon>
    </lineage>
</organism>
<keyword evidence="3" id="KW-0808">Transferase</keyword>
<dbReference type="KEGG" id="atq:GH723_02765"/>
<evidence type="ECO:0000259" key="2">
    <source>
        <dbReference type="Pfam" id="PF03109"/>
    </source>
</evidence>
<name>A0A5Q2RNG3_9ACTN</name>
<feature type="domain" description="ABC1 atypical kinase-like" evidence="2">
    <location>
        <begin position="96"/>
        <end position="339"/>
    </location>
</feature>
<dbReference type="Pfam" id="PF03109">
    <property type="entry name" value="ABC1"/>
    <property type="match status" value="1"/>
</dbReference>
<dbReference type="AlphaFoldDB" id="A0A5Q2RNG3"/>
<dbReference type="Proteomes" id="UP000334019">
    <property type="component" value="Chromosome"/>
</dbReference>
<dbReference type="EMBL" id="CP045851">
    <property type="protein sequence ID" value="QGG96944.1"/>
    <property type="molecule type" value="Genomic_DNA"/>
</dbReference>
<evidence type="ECO:0000313" key="4">
    <source>
        <dbReference type="Proteomes" id="UP000334019"/>
    </source>
</evidence>
<dbReference type="InterPro" id="IPR011009">
    <property type="entry name" value="Kinase-like_dom_sf"/>
</dbReference>
<dbReference type="InterPro" id="IPR050154">
    <property type="entry name" value="UbiB_kinase"/>
</dbReference>
<evidence type="ECO:0000256" key="1">
    <source>
        <dbReference type="ARBA" id="ARBA00009670"/>
    </source>
</evidence>
<dbReference type="CDD" id="cd05121">
    <property type="entry name" value="ABC1_ADCK3-like"/>
    <property type="match status" value="1"/>
</dbReference>
<dbReference type="GO" id="GO:0016740">
    <property type="term" value="F:transferase activity"/>
    <property type="evidence" value="ECO:0007669"/>
    <property type="project" value="UniProtKB-KW"/>
</dbReference>
<sequence length="435" mass="46462">MRHALPRFPHRRRLRQIASAAARHGLGYLAGPAGLGRLAPFQRGWLGHERRDSPYTRPEHVRLALEEQGATFVKLGQILSTRGDLLPPDYQAELARLQDAAPPVPAGAVLDTVTVELGCDAGSVFATFDLQPLASASIGQAHAATLLDGSEVVVKVRRPGVVAQVEEDLAILARLAVRAARRSELARRYDLPGLVAEFSSTLRAELDYLQEGRNAERFAANFGDDPSVHIPAVRWEATTSQVLTLERLRGVKVSDASALDAAGLDRAELARSAATISLRMVFEHGFFHADPHPGNFFVEPDGAIGLIDFGMVGAVDEATRQRLTALLAGFAAGDGDALVDNVLSLGVAGASVDRARLRGDLLALATEQLNRPLGDVSFGSLLGEILVVVRRHQLVLPADLALLIKTIAMSEGVGAQIDPSFRLAAVILPFLAGSR</sequence>